<evidence type="ECO:0000256" key="5">
    <source>
        <dbReference type="ARBA" id="ARBA00022679"/>
    </source>
</evidence>
<evidence type="ECO:0000256" key="6">
    <source>
        <dbReference type="ARBA" id="ARBA00023141"/>
    </source>
</evidence>
<feature type="binding site" evidence="8">
    <location>
        <position position="331"/>
    </location>
    <ligand>
        <name>3-phosphoshikimate</name>
        <dbReference type="ChEBI" id="CHEBI:145989"/>
    </ligand>
</feature>
<dbReference type="UniPathway" id="UPA00053">
    <property type="reaction ID" value="UER00089"/>
</dbReference>
<accession>A0A0G3H009</accession>
<sequence length="449" mass="47008">MVYMNETVRPNHNKTLWRAPVADHPVYGTVQVPGSKSITNRALILAAIAETPSTITGALRSRDTELMARALRSIGVDVQLEVEHGNAANATIHVEPKPMRGGTIDCGLAGTVMRFVPPIAALAYGTVFFDGDAHARNRPMSGIITGLRELGITINGDSLPFEVIGAGSVAGGTVTIDASKSSQFVSGLLLAAPKYATGITVRHEGGKLPSTPHIEMTVEMLRQSGVSVDTTVENQWTVNPGPIRGGVWRVEPDLSNATPFLAAAAVTGGTVTIKNWPISTTQPGDVIRLILDRMGCHVELNAIGNGHDLSVTGPAPGTLKGITMDMSDIGELTPTVAALATLATTESVLTGIAHLRGHETDRLKALCAEITGIGGNCVELSDGLHITPATLHGGTWHSYADHRMATAGAIIGLATQGIDVENISTTAKTLPGFEKMWSALVTQPAGERS</sequence>
<evidence type="ECO:0000256" key="8">
    <source>
        <dbReference type="HAMAP-Rule" id="MF_00210"/>
    </source>
</evidence>
<dbReference type="PROSITE" id="PS00104">
    <property type="entry name" value="EPSP_SYNTHASE_1"/>
    <property type="match status" value="1"/>
</dbReference>
<dbReference type="PROSITE" id="PS00885">
    <property type="entry name" value="EPSP_SYNTHASE_2"/>
    <property type="match status" value="1"/>
</dbReference>
<evidence type="ECO:0000256" key="1">
    <source>
        <dbReference type="ARBA" id="ARBA00004811"/>
    </source>
</evidence>
<dbReference type="KEGG" id="cmv:CMUST_03945"/>
<keyword evidence="5 8" id="KW-0808">Transferase</keyword>
<keyword evidence="3 8" id="KW-0963">Cytoplasm</keyword>
<protein>
    <recommendedName>
        <fullName evidence="8">3-phosphoshikimate 1-carboxyvinyltransferase</fullName>
        <ecNumber evidence="8">2.5.1.19</ecNumber>
    </recommendedName>
    <alternativeName>
        <fullName evidence="8">5-enolpyruvylshikimate-3-phosphate synthase</fullName>
        <shortName evidence="8">EPSP synthase</shortName>
        <shortName evidence="8">EPSPS</shortName>
    </alternativeName>
</protein>
<feature type="binding site" evidence="8">
    <location>
        <position position="36"/>
    </location>
    <ligand>
        <name>3-phosphoshikimate</name>
        <dbReference type="ChEBI" id="CHEBI:145989"/>
    </ligand>
</feature>
<proteinExistence type="inferred from homology"/>
<dbReference type="Pfam" id="PF00275">
    <property type="entry name" value="EPSP_synthase"/>
    <property type="match status" value="1"/>
</dbReference>
<reference evidence="10 11" key="1">
    <citation type="journal article" date="2015" name="Genome Announc.">
        <title>Complete Genome Sequence of the Type Strain Corynebacterium mustelae DSM 45274, Isolated from Various Tissues of a Male Ferret with Lethal Sepsis.</title>
        <authorList>
            <person name="Ruckert C."/>
            <person name="Eimer J."/>
            <person name="Winkler A."/>
            <person name="Tauch A."/>
        </authorList>
    </citation>
    <scope>NUCLEOTIDE SEQUENCE [LARGE SCALE GENOMIC DNA]</scope>
    <source>
        <strain evidence="10 11">DSM 45274</strain>
    </source>
</reference>
<feature type="binding site" evidence="8">
    <location>
        <position position="182"/>
    </location>
    <ligand>
        <name>3-phosphoshikimate</name>
        <dbReference type="ChEBI" id="CHEBI:145989"/>
    </ligand>
</feature>
<organism evidence="10 11">
    <name type="scientific">Corynebacterium mustelae</name>
    <dbReference type="NCBI Taxonomy" id="571915"/>
    <lineage>
        <taxon>Bacteria</taxon>
        <taxon>Bacillati</taxon>
        <taxon>Actinomycetota</taxon>
        <taxon>Actinomycetes</taxon>
        <taxon>Mycobacteriales</taxon>
        <taxon>Corynebacteriaceae</taxon>
        <taxon>Corynebacterium</taxon>
    </lineage>
</organism>
<keyword evidence="11" id="KW-1185">Reference proteome</keyword>
<dbReference type="STRING" id="571915.CMUST_03945"/>
<comment type="subunit">
    <text evidence="8">Monomer.</text>
</comment>
<evidence type="ECO:0000256" key="2">
    <source>
        <dbReference type="ARBA" id="ARBA00009948"/>
    </source>
</evidence>
<dbReference type="NCBIfam" id="TIGR01356">
    <property type="entry name" value="aroA"/>
    <property type="match status" value="1"/>
</dbReference>
<keyword evidence="6 8" id="KW-0057">Aromatic amino acid biosynthesis</keyword>
<dbReference type="InterPro" id="IPR001986">
    <property type="entry name" value="Enolpyruvate_Tfrase_dom"/>
</dbReference>
<evidence type="ECO:0000313" key="10">
    <source>
        <dbReference type="EMBL" id="AKK05133.1"/>
    </source>
</evidence>
<feature type="binding site" evidence="8">
    <location>
        <position position="362"/>
    </location>
    <ligand>
        <name>phosphoenolpyruvate</name>
        <dbReference type="ChEBI" id="CHEBI:58702"/>
    </ligand>
</feature>
<dbReference type="PIRSF" id="PIRSF000505">
    <property type="entry name" value="EPSPS"/>
    <property type="match status" value="1"/>
</dbReference>
<dbReference type="GO" id="GO:0009073">
    <property type="term" value="P:aromatic amino acid family biosynthetic process"/>
    <property type="evidence" value="ECO:0007669"/>
    <property type="project" value="UniProtKB-KW"/>
</dbReference>
<gene>
    <name evidence="8 10" type="primary">aroA</name>
    <name evidence="10" type="ORF">CMUST_03945</name>
</gene>
<feature type="binding site" evidence="8">
    <location>
        <position position="358"/>
    </location>
    <ligand>
        <name>3-phosphoshikimate</name>
        <dbReference type="ChEBI" id="CHEBI:145989"/>
    </ligand>
</feature>
<evidence type="ECO:0000256" key="4">
    <source>
        <dbReference type="ARBA" id="ARBA00022605"/>
    </source>
</evidence>
<comment type="catalytic activity">
    <reaction evidence="7">
        <text>3-phosphoshikimate + phosphoenolpyruvate = 5-O-(1-carboxyvinyl)-3-phosphoshikimate + phosphate</text>
        <dbReference type="Rhea" id="RHEA:21256"/>
        <dbReference type="ChEBI" id="CHEBI:43474"/>
        <dbReference type="ChEBI" id="CHEBI:57701"/>
        <dbReference type="ChEBI" id="CHEBI:58702"/>
        <dbReference type="ChEBI" id="CHEBI:145989"/>
        <dbReference type="EC" id="2.5.1.19"/>
    </reaction>
    <physiologicalReaction direction="left-to-right" evidence="7">
        <dbReference type="Rhea" id="RHEA:21257"/>
    </physiologicalReaction>
</comment>
<dbReference type="PANTHER" id="PTHR21090">
    <property type="entry name" value="AROM/DEHYDROQUINATE SYNTHASE"/>
    <property type="match status" value="1"/>
</dbReference>
<evidence type="ECO:0000259" key="9">
    <source>
        <dbReference type="Pfam" id="PF00275"/>
    </source>
</evidence>
<dbReference type="InterPro" id="IPR023193">
    <property type="entry name" value="EPSP_synthase_CS"/>
</dbReference>
<feature type="binding site" evidence="8">
    <location>
        <position position="181"/>
    </location>
    <ligand>
        <name>3-phosphoshikimate</name>
        <dbReference type="ChEBI" id="CHEBI:145989"/>
    </ligand>
</feature>
<dbReference type="FunFam" id="3.65.10.10:FF:000010">
    <property type="entry name" value="3-phosphoshikimate 1-carboxyvinyltransferase"/>
    <property type="match status" value="1"/>
</dbReference>
<feature type="binding site" evidence="8">
    <location>
        <position position="138"/>
    </location>
    <ligand>
        <name>phosphoenolpyruvate</name>
        <dbReference type="ChEBI" id="CHEBI:58702"/>
    </ligand>
</feature>
<dbReference type="EC" id="2.5.1.19" evidence="8"/>
<dbReference type="FunFam" id="3.65.10.10:FF:000011">
    <property type="entry name" value="3-phosphoshikimate 1-carboxyvinyltransferase"/>
    <property type="match status" value="1"/>
</dbReference>
<name>A0A0G3H009_9CORY</name>
<dbReference type="InterPro" id="IPR013792">
    <property type="entry name" value="RNA3'P_cycl/enolpyr_Trfase_a/b"/>
</dbReference>
<dbReference type="PATRIC" id="fig|571915.4.peg.842"/>
<dbReference type="Proteomes" id="UP000035199">
    <property type="component" value="Chromosome"/>
</dbReference>
<feature type="binding site" evidence="8">
    <location>
        <position position="183"/>
    </location>
    <ligand>
        <name>phosphoenolpyruvate</name>
        <dbReference type="ChEBI" id="CHEBI:58702"/>
    </ligand>
</feature>
<dbReference type="EMBL" id="CP011542">
    <property type="protein sequence ID" value="AKK05133.1"/>
    <property type="molecule type" value="Genomic_DNA"/>
</dbReference>
<comment type="similarity">
    <text evidence="2 8">Belongs to the EPSP synthase family.</text>
</comment>
<dbReference type="GO" id="GO:0008652">
    <property type="term" value="P:amino acid biosynthetic process"/>
    <property type="evidence" value="ECO:0007669"/>
    <property type="project" value="UniProtKB-KW"/>
</dbReference>
<feature type="binding site" evidence="8">
    <location>
        <position position="36"/>
    </location>
    <ligand>
        <name>phosphoenolpyruvate</name>
        <dbReference type="ChEBI" id="CHEBI:58702"/>
    </ligand>
</feature>
<feature type="domain" description="Enolpyruvate transferase" evidence="9">
    <location>
        <begin position="24"/>
        <end position="435"/>
    </location>
</feature>
<feature type="binding site" evidence="8">
    <location>
        <position position="210"/>
    </location>
    <ligand>
        <name>3-phosphoshikimate</name>
        <dbReference type="ChEBI" id="CHEBI:145989"/>
    </ligand>
</feature>
<feature type="binding site" evidence="8">
    <location>
        <position position="37"/>
    </location>
    <ligand>
        <name>3-phosphoshikimate</name>
        <dbReference type="ChEBI" id="CHEBI:145989"/>
    </ligand>
</feature>
<comment type="caution">
    <text evidence="8">Lacks conserved residue(s) required for the propagation of feature annotation.</text>
</comment>
<comment type="pathway">
    <text evidence="1 8">Metabolic intermediate biosynthesis; chorismate biosynthesis; chorismate from D-erythrose 4-phosphate and phosphoenolpyruvate: step 6/7.</text>
</comment>
<dbReference type="InterPro" id="IPR036968">
    <property type="entry name" value="Enolpyruvate_Tfrase_sf"/>
</dbReference>
<keyword evidence="4 8" id="KW-0028">Amino-acid biosynthesis</keyword>
<feature type="binding site" evidence="8">
    <location>
        <position position="183"/>
    </location>
    <ligand>
        <name>3-phosphoshikimate</name>
        <dbReference type="ChEBI" id="CHEBI:145989"/>
    </ligand>
</feature>
<dbReference type="InterPro" id="IPR006264">
    <property type="entry name" value="EPSP_synthase"/>
</dbReference>
<dbReference type="SUPFAM" id="SSF55205">
    <property type="entry name" value="EPT/RTPC-like"/>
    <property type="match status" value="1"/>
</dbReference>
<dbReference type="CDD" id="cd01556">
    <property type="entry name" value="EPSP_synthase"/>
    <property type="match status" value="1"/>
</dbReference>
<reference evidence="11" key="2">
    <citation type="submission" date="2015-05" db="EMBL/GenBank/DDBJ databases">
        <title>Complete genome sequence of Corynebacterium mustelae DSM 45274, isolated from various tissues of a male ferret with lethal sepsis.</title>
        <authorList>
            <person name="Ruckert C."/>
            <person name="Albersmeier A."/>
            <person name="Winkler A."/>
            <person name="Tauch A."/>
        </authorList>
    </citation>
    <scope>NUCLEOTIDE SEQUENCE [LARGE SCALE GENOMIC DNA]</scope>
    <source>
        <strain evidence="11">DSM 45274</strain>
    </source>
</reference>
<evidence type="ECO:0000256" key="7">
    <source>
        <dbReference type="ARBA" id="ARBA00044633"/>
    </source>
</evidence>
<dbReference type="Gene3D" id="3.65.10.10">
    <property type="entry name" value="Enolpyruvate transferase domain"/>
    <property type="match status" value="2"/>
</dbReference>
<dbReference type="GO" id="GO:0003866">
    <property type="term" value="F:3-phosphoshikimate 1-carboxyvinyltransferase activity"/>
    <property type="evidence" value="ECO:0007669"/>
    <property type="project" value="UniProtKB-UniRule"/>
</dbReference>
<comment type="function">
    <text evidence="8">Catalyzes the transfer of the enolpyruvyl moiety of phosphoenolpyruvate (PEP) to the 5-hydroxyl of shikimate-3-phosphate (S3P) to produce enolpyruvyl shikimate-3-phosphate and inorganic phosphate.</text>
</comment>
<dbReference type="AlphaFoldDB" id="A0A0G3H009"/>
<feature type="binding site" evidence="8">
    <location>
        <position position="110"/>
    </location>
    <ligand>
        <name>phosphoenolpyruvate</name>
        <dbReference type="ChEBI" id="CHEBI:58702"/>
    </ligand>
</feature>
<evidence type="ECO:0000313" key="11">
    <source>
        <dbReference type="Proteomes" id="UP000035199"/>
    </source>
</evidence>
<comment type="subcellular location">
    <subcellularLocation>
        <location evidence="8">Cytoplasm</location>
    </subcellularLocation>
</comment>
<dbReference type="GO" id="GO:0009423">
    <property type="term" value="P:chorismate biosynthetic process"/>
    <property type="evidence" value="ECO:0007669"/>
    <property type="project" value="UniProtKB-UniRule"/>
</dbReference>
<feature type="binding site" evidence="8">
    <location>
        <position position="41"/>
    </location>
    <ligand>
        <name>3-phosphoshikimate</name>
        <dbReference type="ChEBI" id="CHEBI:145989"/>
    </ligand>
</feature>
<dbReference type="HAMAP" id="MF_00210">
    <property type="entry name" value="EPSP_synth"/>
    <property type="match status" value="1"/>
</dbReference>
<feature type="active site" description="Proton acceptor" evidence="8">
    <location>
        <position position="331"/>
    </location>
</feature>
<evidence type="ECO:0000256" key="3">
    <source>
        <dbReference type="ARBA" id="ARBA00022490"/>
    </source>
</evidence>
<feature type="binding site" evidence="8">
    <location>
        <position position="428"/>
    </location>
    <ligand>
        <name>phosphoenolpyruvate</name>
        <dbReference type="ChEBI" id="CHEBI:58702"/>
    </ligand>
</feature>
<feature type="binding site" evidence="8">
    <location>
        <position position="403"/>
    </location>
    <ligand>
        <name>phosphoenolpyruvate</name>
        <dbReference type="ChEBI" id="CHEBI:58702"/>
    </ligand>
</feature>
<dbReference type="GO" id="GO:0005737">
    <property type="term" value="C:cytoplasm"/>
    <property type="evidence" value="ECO:0007669"/>
    <property type="project" value="UniProtKB-SubCell"/>
</dbReference>
<dbReference type="PANTHER" id="PTHR21090:SF5">
    <property type="entry name" value="PENTAFUNCTIONAL AROM POLYPEPTIDE"/>
    <property type="match status" value="1"/>
</dbReference>